<organism evidence="2 3">
    <name type="scientific">Anas platyrhynchos</name>
    <name type="common">Mallard</name>
    <name type="synonym">Anas boschas</name>
    <dbReference type="NCBI Taxonomy" id="8839"/>
    <lineage>
        <taxon>Eukaryota</taxon>
        <taxon>Metazoa</taxon>
        <taxon>Chordata</taxon>
        <taxon>Craniata</taxon>
        <taxon>Vertebrata</taxon>
        <taxon>Euteleostomi</taxon>
        <taxon>Archelosauria</taxon>
        <taxon>Archosauria</taxon>
        <taxon>Dinosauria</taxon>
        <taxon>Saurischia</taxon>
        <taxon>Theropoda</taxon>
        <taxon>Coelurosauria</taxon>
        <taxon>Aves</taxon>
        <taxon>Neognathae</taxon>
        <taxon>Galloanserae</taxon>
        <taxon>Anseriformes</taxon>
        <taxon>Anatidae</taxon>
        <taxon>Anatinae</taxon>
        <taxon>Anas</taxon>
    </lineage>
</organism>
<dbReference type="Proteomes" id="UP000296049">
    <property type="component" value="Unassembled WGS sequence"/>
</dbReference>
<keyword evidence="3" id="KW-1185">Reference proteome</keyword>
<accession>R0L122</accession>
<evidence type="ECO:0000313" key="2">
    <source>
        <dbReference type="EMBL" id="EOA99283.1"/>
    </source>
</evidence>
<reference evidence="3" key="1">
    <citation type="journal article" date="2013" name="Nat. Genet.">
        <title>The duck genome and transcriptome provide insight into an avian influenza virus reservoir species.</title>
        <authorList>
            <person name="Huang Y."/>
            <person name="Li Y."/>
            <person name="Burt D.W."/>
            <person name="Chen H."/>
            <person name="Zhang Y."/>
            <person name="Qian W."/>
            <person name="Kim H."/>
            <person name="Gan S."/>
            <person name="Zhao Y."/>
            <person name="Li J."/>
            <person name="Yi K."/>
            <person name="Feng H."/>
            <person name="Zhu P."/>
            <person name="Li B."/>
            <person name="Liu Q."/>
            <person name="Fairley S."/>
            <person name="Magor K.E."/>
            <person name="Du Z."/>
            <person name="Hu X."/>
            <person name="Goodman L."/>
            <person name="Tafer H."/>
            <person name="Vignal A."/>
            <person name="Lee T."/>
            <person name="Kim K.W."/>
            <person name="Sheng Z."/>
            <person name="An Y."/>
            <person name="Searle S."/>
            <person name="Herrero J."/>
            <person name="Groenen M.A."/>
            <person name="Crooijmans R.P."/>
            <person name="Faraut T."/>
            <person name="Cai Q."/>
            <person name="Webster R.G."/>
            <person name="Aldridge J.R."/>
            <person name="Warren W.C."/>
            <person name="Bartschat S."/>
            <person name="Kehr S."/>
            <person name="Marz M."/>
            <person name="Stadler P.F."/>
            <person name="Smith J."/>
            <person name="Kraus R.H."/>
            <person name="Zhao Y."/>
            <person name="Ren L."/>
            <person name="Fei J."/>
            <person name="Morisson M."/>
            <person name="Kaiser P."/>
            <person name="Griffin D.K."/>
            <person name="Rao M."/>
            <person name="Pitel F."/>
            <person name="Wang J."/>
            <person name="Li N."/>
        </authorList>
    </citation>
    <scope>NUCLEOTIDE SEQUENCE [LARGE SCALE GENOMIC DNA]</scope>
</reference>
<proteinExistence type="predicted"/>
<sequence>MLVIAGIGSKEAAEHLFDGSRLDGGSCQRAERRYFAKRQHYCNFTGEKTGLLAAGRSAAEVLHARRWMPLPCFPPLRLQLHSNRSLVTPGAEPPVLLTVVTKLGGVCTDFYCRVGGSRRAILLNVAKIGKARGCVYADEPAAGFIFTQQEQAPSPRSCGSALQPPATISNVSKAQLSARGEKLALQTVLFSTSGDFALACFPALSLPFLHPLSPFSMQQVEASLPLHQHPPSSSLLAACIPFYLSHPSSSASLALIPGFSSSSEVSLNHQTWIYPHEDPEGKAAATRDSREQSGMCPLLSEHLHTSNIPPPPPGHVYLWSVVGITVDINLSFLRVFLIGWWGNTGEDGKDAGGQGEAELLKPVGQRQVKKRRRAAGKTDGEGDKATGECSKSFARKLARRSVQQRCRQITGKFQMPNDLFLALLFLAFTRVQHTTWGLASCKNNSSETHGTDKHSKLKCRFVLTETMLIRA</sequence>
<dbReference type="AlphaFoldDB" id="R0L122"/>
<feature type="region of interest" description="Disordered" evidence="1">
    <location>
        <begin position="363"/>
        <end position="387"/>
    </location>
</feature>
<name>R0L122_ANAPL</name>
<gene>
    <name evidence="2" type="ORF">Anapl_10314</name>
</gene>
<protein>
    <submittedName>
        <fullName evidence="2">Uncharacterized protein</fullName>
    </submittedName>
</protein>
<evidence type="ECO:0000313" key="3">
    <source>
        <dbReference type="Proteomes" id="UP000296049"/>
    </source>
</evidence>
<dbReference type="EMBL" id="KB743351">
    <property type="protein sequence ID" value="EOA99283.1"/>
    <property type="molecule type" value="Genomic_DNA"/>
</dbReference>
<evidence type="ECO:0000256" key="1">
    <source>
        <dbReference type="SAM" id="MobiDB-lite"/>
    </source>
</evidence>
<feature type="compositionally biased region" description="Basic and acidic residues" evidence="1">
    <location>
        <begin position="376"/>
        <end position="386"/>
    </location>
</feature>